<dbReference type="Proteomes" id="UP001497516">
    <property type="component" value="Chromosome 6"/>
</dbReference>
<gene>
    <name evidence="2" type="ORF">LTRI10_LOCUS35615</name>
</gene>
<evidence type="ECO:0000313" key="2">
    <source>
        <dbReference type="EMBL" id="CAL1395162.1"/>
    </source>
</evidence>
<dbReference type="EMBL" id="OZ034819">
    <property type="protein sequence ID" value="CAL1395162.1"/>
    <property type="molecule type" value="Genomic_DNA"/>
</dbReference>
<protein>
    <submittedName>
        <fullName evidence="2">Uncharacterized protein</fullName>
    </submittedName>
</protein>
<name>A0AAV2FB30_9ROSI</name>
<sequence>MAPSNLQLNVNLAPAAIFTSRGFRNSEAYSKYLRSFCDRPLHPSFLIPPTSFNRYRLRVNEYINDLEWSSLFQNRLLDQCPEAVRMFYASMQCGPGRYPSYFTTTVYNFSVTVTADMLATLLHLPHGGYQAGTAADFDNYGFHPIDTMSYLASDYGSHEVSRFSVERLPDDLKALQFYVSHVFLPRAADQAATLDDSDLWILFNAKTSCPISYASLMFNHMIKYREDECSGKLPFGPQITHLLAILGVDLRGKIINREVRSDLQAQHVLRRPISWLGPRKLAKVQGGDKAANCEFKSEPEEDDNDEGGWLKDTAAAYTAGGFSRLDKGKGIAESSGKRKKTLTLEHIQEGVRLEKEGKSLLRDFTVSLKGKEASSSGKKVSRVLFLPSEDEEVDPSEYASSPEYTY</sequence>
<evidence type="ECO:0000256" key="1">
    <source>
        <dbReference type="SAM" id="MobiDB-lite"/>
    </source>
</evidence>
<reference evidence="2 3" key="1">
    <citation type="submission" date="2024-04" db="EMBL/GenBank/DDBJ databases">
        <authorList>
            <person name="Fracassetti M."/>
        </authorList>
    </citation>
    <scope>NUCLEOTIDE SEQUENCE [LARGE SCALE GENOMIC DNA]</scope>
</reference>
<accession>A0AAV2FB30</accession>
<dbReference type="AlphaFoldDB" id="A0AAV2FB30"/>
<proteinExistence type="predicted"/>
<keyword evidence="3" id="KW-1185">Reference proteome</keyword>
<organism evidence="2 3">
    <name type="scientific">Linum trigynum</name>
    <dbReference type="NCBI Taxonomy" id="586398"/>
    <lineage>
        <taxon>Eukaryota</taxon>
        <taxon>Viridiplantae</taxon>
        <taxon>Streptophyta</taxon>
        <taxon>Embryophyta</taxon>
        <taxon>Tracheophyta</taxon>
        <taxon>Spermatophyta</taxon>
        <taxon>Magnoliopsida</taxon>
        <taxon>eudicotyledons</taxon>
        <taxon>Gunneridae</taxon>
        <taxon>Pentapetalae</taxon>
        <taxon>rosids</taxon>
        <taxon>fabids</taxon>
        <taxon>Malpighiales</taxon>
        <taxon>Linaceae</taxon>
        <taxon>Linum</taxon>
    </lineage>
</organism>
<feature type="region of interest" description="Disordered" evidence="1">
    <location>
        <begin position="385"/>
        <end position="406"/>
    </location>
</feature>
<evidence type="ECO:0000313" key="3">
    <source>
        <dbReference type="Proteomes" id="UP001497516"/>
    </source>
</evidence>